<evidence type="ECO:0000313" key="2">
    <source>
        <dbReference type="EMBL" id="KAJ8925218.1"/>
    </source>
</evidence>
<proteinExistence type="predicted"/>
<keyword evidence="3" id="KW-1185">Reference proteome</keyword>
<organism evidence="2 3">
    <name type="scientific">Exocentrus adspersus</name>
    <dbReference type="NCBI Taxonomy" id="1586481"/>
    <lineage>
        <taxon>Eukaryota</taxon>
        <taxon>Metazoa</taxon>
        <taxon>Ecdysozoa</taxon>
        <taxon>Arthropoda</taxon>
        <taxon>Hexapoda</taxon>
        <taxon>Insecta</taxon>
        <taxon>Pterygota</taxon>
        <taxon>Neoptera</taxon>
        <taxon>Endopterygota</taxon>
        <taxon>Coleoptera</taxon>
        <taxon>Polyphaga</taxon>
        <taxon>Cucujiformia</taxon>
        <taxon>Chrysomeloidea</taxon>
        <taxon>Cerambycidae</taxon>
        <taxon>Lamiinae</taxon>
        <taxon>Acanthocinini</taxon>
        <taxon>Exocentrus</taxon>
    </lineage>
</organism>
<dbReference type="Proteomes" id="UP001159042">
    <property type="component" value="Unassembled WGS sequence"/>
</dbReference>
<sequence length="115" mass="13690">MRRKLLISYLLLGVQKADRTEVPALQVHLRVQAQLLRRHHGGAGQQEQRHPQEHPPAQTWAERIFRTRSNPVYKVEAFNRYLEDVKMVTKSEISGSFYNYYSKDQFNKRFSKLLY</sequence>
<evidence type="ECO:0000256" key="1">
    <source>
        <dbReference type="SAM" id="MobiDB-lite"/>
    </source>
</evidence>
<comment type="caution">
    <text evidence="2">The sequence shown here is derived from an EMBL/GenBank/DDBJ whole genome shotgun (WGS) entry which is preliminary data.</text>
</comment>
<gene>
    <name evidence="2" type="ORF">NQ315_001404</name>
</gene>
<dbReference type="AlphaFoldDB" id="A0AAV8WFS5"/>
<dbReference type="EMBL" id="JANEYG010000002">
    <property type="protein sequence ID" value="KAJ8925218.1"/>
    <property type="molecule type" value="Genomic_DNA"/>
</dbReference>
<reference evidence="2 3" key="1">
    <citation type="journal article" date="2023" name="Insect Mol. Biol.">
        <title>Genome sequencing provides insights into the evolution of gene families encoding plant cell wall-degrading enzymes in longhorned beetles.</title>
        <authorList>
            <person name="Shin N.R."/>
            <person name="Okamura Y."/>
            <person name="Kirsch R."/>
            <person name="Pauchet Y."/>
        </authorList>
    </citation>
    <scope>NUCLEOTIDE SEQUENCE [LARGE SCALE GENOMIC DNA]</scope>
    <source>
        <strain evidence="2">EAD_L_NR</strain>
    </source>
</reference>
<feature type="region of interest" description="Disordered" evidence="1">
    <location>
        <begin position="38"/>
        <end position="59"/>
    </location>
</feature>
<name>A0AAV8WFS5_9CUCU</name>
<evidence type="ECO:0000313" key="3">
    <source>
        <dbReference type="Proteomes" id="UP001159042"/>
    </source>
</evidence>
<protein>
    <submittedName>
        <fullName evidence="2">Uncharacterized protein</fullName>
    </submittedName>
</protein>
<accession>A0AAV8WFS5</accession>